<reference evidence="1 2" key="1">
    <citation type="submission" date="2018-11" db="EMBL/GenBank/DDBJ databases">
        <title>Genome sequence and assembly of Colletotrichum spinosum.</title>
        <authorList>
            <person name="Gan P."/>
            <person name="Shirasu K."/>
        </authorList>
    </citation>
    <scope>NUCLEOTIDE SEQUENCE [LARGE SCALE GENOMIC DNA]</scope>
    <source>
        <strain evidence="1 2">CBS 515.97</strain>
    </source>
</reference>
<name>A0A4R8PKN6_9PEZI</name>
<accession>A0A4R8PKN6</accession>
<evidence type="ECO:0000313" key="1">
    <source>
        <dbReference type="EMBL" id="TDZ12820.1"/>
    </source>
</evidence>
<keyword evidence="2" id="KW-1185">Reference proteome</keyword>
<gene>
    <name evidence="1" type="ORF">C8035_v000184</name>
</gene>
<dbReference type="AlphaFoldDB" id="A0A4R8PKN6"/>
<dbReference type="Proteomes" id="UP000295083">
    <property type="component" value="Unassembled WGS sequence"/>
</dbReference>
<protein>
    <submittedName>
        <fullName evidence="1">Uncharacterized protein</fullName>
    </submittedName>
</protein>
<comment type="caution">
    <text evidence="1">The sequence shown here is derived from an EMBL/GenBank/DDBJ whole genome shotgun (WGS) entry which is preliminary data.</text>
</comment>
<organism evidence="1 2">
    <name type="scientific">Colletotrichum spinosum</name>
    <dbReference type="NCBI Taxonomy" id="1347390"/>
    <lineage>
        <taxon>Eukaryota</taxon>
        <taxon>Fungi</taxon>
        <taxon>Dikarya</taxon>
        <taxon>Ascomycota</taxon>
        <taxon>Pezizomycotina</taxon>
        <taxon>Sordariomycetes</taxon>
        <taxon>Hypocreomycetidae</taxon>
        <taxon>Glomerellales</taxon>
        <taxon>Glomerellaceae</taxon>
        <taxon>Colletotrichum</taxon>
        <taxon>Colletotrichum orbiculare species complex</taxon>
    </lineage>
</organism>
<sequence>MSKARTYKDESIGMATDDLKVAVAAKGLVEPTASTVVTAVFRLYRIISARDAVAAAASEAEATTGNSFGI</sequence>
<proteinExistence type="predicted"/>
<dbReference type="EMBL" id="QAPG01010715">
    <property type="protein sequence ID" value="TDZ12820.1"/>
    <property type="molecule type" value="Genomic_DNA"/>
</dbReference>
<evidence type="ECO:0000313" key="2">
    <source>
        <dbReference type="Proteomes" id="UP000295083"/>
    </source>
</evidence>